<proteinExistence type="predicted"/>
<dbReference type="InterPro" id="IPR002048">
    <property type="entry name" value="EF_hand_dom"/>
</dbReference>
<name>A0A8J4RWX0_9STRA</name>
<sequence length="460" mass="51026">MELATEHVRMLDAGRQHISYSSPLTTDCFASVASKKTQLLQHGNTYGLSFVALEKGFMVAKHDAFEASCHDYIKRRQEAVDHGQKLTLEEIYALPAAKEVHLPSIAYWIALSPDELTVAVAYGDSVALFEVAHILEVEAPTPFQTFSTLQVQEIAWCTEPSSELFAVLTMEKQVILCSLAGEKDTIEAQSASASMNDELEFVGSPTLFEQSATRSVVVQEPGMISKTANNVISHEYGQNDENEFAESDGEDSDEEEERKEEEDNARTTFRSIAADGTDYITSEHFAKLFKALGATYSEDEHGAAIGKLKRDGKVYEDDFVSWYVNWIFGDEDSDDDSDGDAPTSSTEEKSEMKSKEEIAAVFSKFAAKEGILHEYGQNDENEFAESDGEDSDEEEERKEEEDTARATFRSIAADGTDYITSEHFAKLFKALGATYSEDEHGAAIGKLKRDGKVYEDDFVS</sequence>
<feature type="region of interest" description="Disordered" evidence="1">
    <location>
        <begin position="331"/>
        <end position="355"/>
    </location>
</feature>
<organism evidence="3 4">
    <name type="scientific">Phytophthora kernoviae 00238/432</name>
    <dbReference type="NCBI Taxonomy" id="1284355"/>
    <lineage>
        <taxon>Eukaryota</taxon>
        <taxon>Sar</taxon>
        <taxon>Stramenopiles</taxon>
        <taxon>Oomycota</taxon>
        <taxon>Peronosporomycetes</taxon>
        <taxon>Peronosporales</taxon>
        <taxon>Peronosporaceae</taxon>
        <taxon>Phytophthora</taxon>
    </lineage>
</organism>
<dbReference type="Proteomes" id="UP000702964">
    <property type="component" value="Unassembled WGS sequence"/>
</dbReference>
<dbReference type="PROSITE" id="PS50222">
    <property type="entry name" value="EF_HAND_2"/>
    <property type="match status" value="2"/>
</dbReference>
<protein>
    <recommendedName>
        <fullName evidence="2">EF-hand domain-containing protein</fullName>
    </recommendedName>
</protein>
<dbReference type="GO" id="GO:0005509">
    <property type="term" value="F:calcium ion binding"/>
    <property type="evidence" value="ECO:0007669"/>
    <property type="project" value="InterPro"/>
</dbReference>
<reference evidence="3" key="1">
    <citation type="journal article" date="2015" name="Genom Data">
        <title>Draft genome sequences of Phytophthora kernoviae and Phytophthora ramorum lineage EU2 from Scotland.</title>
        <authorList>
            <person name="Sambles C."/>
            <person name="Schlenzig A."/>
            <person name="O'Neill P."/>
            <person name="Grant M."/>
            <person name="Studholme D.J."/>
        </authorList>
    </citation>
    <scope>NUCLEOTIDE SEQUENCE</scope>
    <source>
        <strain evidence="3">00238/432</strain>
    </source>
</reference>
<dbReference type="SUPFAM" id="SSF47473">
    <property type="entry name" value="EF-hand"/>
    <property type="match status" value="1"/>
</dbReference>
<feature type="domain" description="EF-hand" evidence="2">
    <location>
        <begin position="260"/>
        <end position="295"/>
    </location>
</feature>
<dbReference type="InterPro" id="IPR015943">
    <property type="entry name" value="WD40/YVTN_repeat-like_dom_sf"/>
</dbReference>
<feature type="compositionally biased region" description="Acidic residues" evidence="1">
    <location>
        <begin position="377"/>
        <end position="402"/>
    </location>
</feature>
<feature type="compositionally biased region" description="Acidic residues" evidence="1">
    <location>
        <begin position="238"/>
        <end position="263"/>
    </location>
</feature>
<dbReference type="AlphaFoldDB" id="A0A8J4RWX0"/>
<accession>A0A8J4RWX0</accession>
<dbReference type="PANTHER" id="PTHR39666:SF1">
    <property type="entry name" value="NUCLEAR PORE COMPLEX NUP2_50_61 DOMAIN-CONTAINING PROTEIN"/>
    <property type="match status" value="1"/>
</dbReference>
<feature type="non-terminal residue" evidence="3">
    <location>
        <position position="460"/>
    </location>
</feature>
<dbReference type="Gene3D" id="2.130.10.10">
    <property type="entry name" value="YVTN repeat-like/Quinoprotein amine dehydrogenase"/>
    <property type="match status" value="1"/>
</dbReference>
<evidence type="ECO:0000313" key="3">
    <source>
        <dbReference type="EMBL" id="KAF4316802.1"/>
    </source>
</evidence>
<evidence type="ECO:0000256" key="1">
    <source>
        <dbReference type="SAM" id="MobiDB-lite"/>
    </source>
</evidence>
<feature type="region of interest" description="Disordered" evidence="1">
    <location>
        <begin position="235"/>
        <end position="265"/>
    </location>
</feature>
<evidence type="ECO:0000313" key="4">
    <source>
        <dbReference type="Proteomes" id="UP000702964"/>
    </source>
</evidence>
<dbReference type="PANTHER" id="PTHR39666">
    <property type="entry name" value="RANBP2-TYPE DOMAIN-CONTAINING PROTEIN"/>
    <property type="match status" value="1"/>
</dbReference>
<feature type="compositionally biased region" description="Basic and acidic residues" evidence="1">
    <location>
        <begin position="346"/>
        <end position="355"/>
    </location>
</feature>
<dbReference type="Gene3D" id="1.10.238.10">
    <property type="entry name" value="EF-hand"/>
    <property type="match status" value="2"/>
</dbReference>
<feature type="domain" description="EF-hand" evidence="2">
    <location>
        <begin position="399"/>
        <end position="434"/>
    </location>
</feature>
<dbReference type="InterPro" id="IPR011992">
    <property type="entry name" value="EF-hand-dom_pair"/>
</dbReference>
<comment type="caution">
    <text evidence="3">The sequence shown here is derived from an EMBL/GenBank/DDBJ whole genome shotgun (WGS) entry which is preliminary data.</text>
</comment>
<dbReference type="EMBL" id="AOFI03000482">
    <property type="protein sequence ID" value="KAF4316802.1"/>
    <property type="molecule type" value="Genomic_DNA"/>
</dbReference>
<gene>
    <name evidence="3" type="ORF">G195_009737</name>
</gene>
<feature type="region of interest" description="Disordered" evidence="1">
    <location>
        <begin position="375"/>
        <end position="406"/>
    </location>
</feature>
<reference evidence="3" key="2">
    <citation type="submission" date="2020-02" db="EMBL/GenBank/DDBJ databases">
        <authorList>
            <person name="Studholme D.J."/>
        </authorList>
    </citation>
    <scope>NUCLEOTIDE SEQUENCE</scope>
    <source>
        <strain evidence="3">00238/432</strain>
    </source>
</reference>
<evidence type="ECO:0000259" key="2">
    <source>
        <dbReference type="PROSITE" id="PS50222"/>
    </source>
</evidence>